<evidence type="ECO:0000256" key="3">
    <source>
        <dbReference type="ARBA" id="ARBA00010343"/>
    </source>
</evidence>
<evidence type="ECO:0000256" key="8">
    <source>
        <dbReference type="ARBA" id="ARBA00023328"/>
    </source>
</evidence>
<name>A0AAD9W232_PHOAM</name>
<dbReference type="GO" id="GO:0000786">
    <property type="term" value="C:nucleosome"/>
    <property type="evidence" value="ECO:0007669"/>
    <property type="project" value="UniProtKB-KW"/>
</dbReference>
<dbReference type="InterPro" id="IPR009072">
    <property type="entry name" value="Histone-fold"/>
</dbReference>
<gene>
    <name evidence="16" type="ORF">N8I77_008122</name>
</gene>
<dbReference type="PANTHER" id="PTHR45810:SF1">
    <property type="entry name" value="HISTONE H3-LIKE CENTROMERIC PROTEIN A"/>
    <property type="match status" value="1"/>
</dbReference>
<feature type="region of interest" description="Disordered" evidence="14">
    <location>
        <begin position="1"/>
        <end position="22"/>
    </location>
</feature>
<dbReference type="GO" id="GO:0030527">
    <property type="term" value="F:structural constituent of chromatin"/>
    <property type="evidence" value="ECO:0007669"/>
    <property type="project" value="InterPro"/>
</dbReference>
<evidence type="ECO:0000256" key="12">
    <source>
        <dbReference type="ARBA" id="ARBA00044234"/>
    </source>
</evidence>
<evidence type="ECO:0000256" key="6">
    <source>
        <dbReference type="ARBA" id="ARBA00023242"/>
    </source>
</evidence>
<comment type="subcellular location">
    <subcellularLocation>
        <location evidence="2">Chromosome</location>
        <location evidence="2">Centromere</location>
    </subcellularLocation>
    <subcellularLocation>
        <location evidence="1">Nucleus</location>
    </subcellularLocation>
</comment>
<evidence type="ECO:0000256" key="7">
    <source>
        <dbReference type="ARBA" id="ARBA00023269"/>
    </source>
</evidence>
<dbReference type="SMART" id="SM00428">
    <property type="entry name" value="H3"/>
    <property type="match status" value="1"/>
</dbReference>
<keyword evidence="5" id="KW-0238">DNA-binding</keyword>
<dbReference type="Gene3D" id="1.10.20.10">
    <property type="entry name" value="Histone, subunit A"/>
    <property type="match status" value="1"/>
</dbReference>
<dbReference type="InterPro" id="IPR000164">
    <property type="entry name" value="Histone_H3/CENP-A"/>
</dbReference>
<dbReference type="FunFam" id="1.10.20.10:FF:000087">
    <property type="entry name" value="Probable histone 3"/>
    <property type="match status" value="1"/>
</dbReference>
<dbReference type="PANTHER" id="PTHR45810">
    <property type="entry name" value="HISTONE H3.2"/>
    <property type="match status" value="1"/>
</dbReference>
<evidence type="ECO:0000256" key="9">
    <source>
        <dbReference type="ARBA" id="ARBA00043846"/>
    </source>
</evidence>
<evidence type="ECO:0000256" key="13">
    <source>
        <dbReference type="ARBA" id="ARBA00044336"/>
    </source>
</evidence>
<keyword evidence="6" id="KW-0539">Nucleus</keyword>
<dbReference type="Pfam" id="PF00125">
    <property type="entry name" value="Histone"/>
    <property type="match status" value="1"/>
</dbReference>
<evidence type="ECO:0000256" key="4">
    <source>
        <dbReference type="ARBA" id="ARBA00022454"/>
    </source>
</evidence>
<keyword evidence="17" id="KW-1185">Reference proteome</keyword>
<feature type="domain" description="Core Histone H2A/H2B/H3" evidence="15">
    <location>
        <begin position="25"/>
        <end position="115"/>
    </location>
</feature>
<accession>A0AAD9W232</accession>
<evidence type="ECO:0000259" key="15">
    <source>
        <dbReference type="Pfam" id="PF00125"/>
    </source>
</evidence>
<dbReference type="CDD" id="cd22911">
    <property type="entry name" value="HFD_H3"/>
    <property type="match status" value="1"/>
</dbReference>
<keyword evidence="8" id="KW-0137">Centromere</keyword>
<dbReference type="GO" id="GO:0000775">
    <property type="term" value="C:chromosome, centromeric region"/>
    <property type="evidence" value="ECO:0007669"/>
    <property type="project" value="UniProtKB-SubCell"/>
</dbReference>
<comment type="caution">
    <text evidence="16">The sequence shown here is derived from an EMBL/GenBank/DDBJ whole genome shotgun (WGS) entry which is preliminary data.</text>
</comment>
<protein>
    <recommendedName>
        <fullName evidence="11">Histone H3-like centromeric protein CSE4</fullName>
    </recommendedName>
    <alternativeName>
        <fullName evidence="13">CENP-A homolog</fullName>
    </alternativeName>
    <alternativeName>
        <fullName evidence="12">CENPA homolog</fullName>
    </alternativeName>
</protein>
<dbReference type="PRINTS" id="PR00622">
    <property type="entry name" value="HISTONEH3"/>
</dbReference>
<dbReference type="GO" id="GO:0003677">
    <property type="term" value="F:DNA binding"/>
    <property type="evidence" value="ECO:0007669"/>
    <property type="project" value="UniProtKB-KW"/>
</dbReference>
<evidence type="ECO:0000256" key="10">
    <source>
        <dbReference type="ARBA" id="ARBA00044024"/>
    </source>
</evidence>
<dbReference type="EMBL" id="JAUJFL010000004">
    <property type="protein sequence ID" value="KAK2605273.1"/>
    <property type="molecule type" value="Genomic_DNA"/>
</dbReference>
<sequence length="124" mass="14325">MPPRRRSNVQPGDPVPQGRKYRYRPGTKALREIRQYQRTTDLLLLKLPFARLVREVAMSFRPIGEEMRWQSQAIQALQEAAEAFLVHLFEDCNLCAIHAKRVTIMQKDIQLARRIRGAWGGAAV</sequence>
<evidence type="ECO:0000256" key="2">
    <source>
        <dbReference type="ARBA" id="ARBA00004584"/>
    </source>
</evidence>
<keyword evidence="4" id="KW-0158">Chromosome</keyword>
<dbReference type="GO" id="GO:0046982">
    <property type="term" value="F:protein heterodimerization activity"/>
    <property type="evidence" value="ECO:0007669"/>
    <property type="project" value="InterPro"/>
</dbReference>
<dbReference type="SUPFAM" id="SSF47113">
    <property type="entry name" value="Histone-fold"/>
    <property type="match status" value="1"/>
</dbReference>
<dbReference type="InterPro" id="IPR007125">
    <property type="entry name" value="H2A/H2B/H3"/>
</dbReference>
<evidence type="ECO:0000313" key="16">
    <source>
        <dbReference type="EMBL" id="KAK2605273.1"/>
    </source>
</evidence>
<evidence type="ECO:0000313" key="17">
    <source>
        <dbReference type="Proteomes" id="UP001265746"/>
    </source>
</evidence>
<evidence type="ECO:0000256" key="14">
    <source>
        <dbReference type="SAM" id="MobiDB-lite"/>
    </source>
</evidence>
<comment type="function">
    <text evidence="9">Histone H3-like nucleosomal protein that is specifically found in centromeric nucleosomes. Replaces conventional H3 in the nucleosome core of centromeric chromatin that serves as an assembly site for the inner kinetochore. Required for recruitment and assembly of kinetochore proteins, mitotic progression and chromosome segregation. May serve as an epigenetic mark that propagates centromere identity through replication and cell division.</text>
</comment>
<dbReference type="Proteomes" id="UP001265746">
    <property type="component" value="Unassembled WGS sequence"/>
</dbReference>
<comment type="subunit">
    <text evidence="10">Component of centromeric nucleosomes, where DNA is wrapped around a histone octamer core. The octamer contains two molecules each of H2A, H2B, CSE4/CENPA and H4 assembled in one CSE4-H4 heterotetramer and two H2A-H2B heterodimers. Interacts with the inner kinetochore.</text>
</comment>
<keyword evidence="7" id="KW-0544">Nucleosome core</keyword>
<evidence type="ECO:0000256" key="11">
    <source>
        <dbReference type="ARBA" id="ARBA00044180"/>
    </source>
</evidence>
<comment type="similarity">
    <text evidence="3">Belongs to the histone H3 family.</text>
</comment>
<dbReference type="GO" id="GO:0005634">
    <property type="term" value="C:nucleus"/>
    <property type="evidence" value="ECO:0007669"/>
    <property type="project" value="UniProtKB-SubCell"/>
</dbReference>
<proteinExistence type="inferred from homology"/>
<reference evidence="16" key="1">
    <citation type="submission" date="2023-06" db="EMBL/GenBank/DDBJ databases">
        <authorList>
            <person name="Noh H."/>
        </authorList>
    </citation>
    <scope>NUCLEOTIDE SEQUENCE</scope>
    <source>
        <strain evidence="16">DUCC20226</strain>
    </source>
</reference>
<organism evidence="16 17">
    <name type="scientific">Phomopsis amygdali</name>
    <name type="common">Fusicoccum amygdali</name>
    <dbReference type="NCBI Taxonomy" id="1214568"/>
    <lineage>
        <taxon>Eukaryota</taxon>
        <taxon>Fungi</taxon>
        <taxon>Dikarya</taxon>
        <taxon>Ascomycota</taxon>
        <taxon>Pezizomycotina</taxon>
        <taxon>Sordariomycetes</taxon>
        <taxon>Sordariomycetidae</taxon>
        <taxon>Diaporthales</taxon>
        <taxon>Diaporthaceae</taxon>
        <taxon>Diaporthe</taxon>
    </lineage>
</organism>
<dbReference type="AlphaFoldDB" id="A0AAD9W232"/>
<evidence type="ECO:0000256" key="1">
    <source>
        <dbReference type="ARBA" id="ARBA00004123"/>
    </source>
</evidence>
<dbReference type="PROSITE" id="PS00959">
    <property type="entry name" value="HISTONE_H3_2"/>
    <property type="match status" value="1"/>
</dbReference>
<evidence type="ECO:0000256" key="5">
    <source>
        <dbReference type="ARBA" id="ARBA00023125"/>
    </source>
</evidence>